<protein>
    <submittedName>
        <fullName evidence="1">Uncharacterized protein</fullName>
    </submittedName>
</protein>
<name>A0A951UQS3_9CYAN</name>
<dbReference type="AlphaFoldDB" id="A0A951UQS3"/>
<comment type="caution">
    <text evidence="1">The sequence shown here is derived from an EMBL/GenBank/DDBJ whole genome shotgun (WGS) entry which is preliminary data.</text>
</comment>
<accession>A0A951UQS3</accession>
<evidence type="ECO:0000313" key="1">
    <source>
        <dbReference type="EMBL" id="MBW4666269.1"/>
    </source>
</evidence>
<sequence length="239" mass="27534">MIKDVLESSLIASRNWQSVLEAYKSSTPYNYVVMDDFLQPNICKQLHQELLNHLGWRYQDDIEQPIINNMRPDIETIFTIAESLKVHCPSLFSNYELVEHWALMYPKNALGKVHSDIGALTLNIWLTPEQYNLDSSGGGLVFFDVKRESEASSNKPSSYLWSEQYVKDFTAGQKVSVNYKCNRALLFDARTFHQTDTFSFANMKPESYRINLSLAFDNPDAYRDRVSSFTKALTNKSND</sequence>
<reference evidence="1" key="2">
    <citation type="journal article" date="2022" name="Microbiol. Resour. Announc.">
        <title>Metagenome Sequencing to Explore Phylogenomics of Terrestrial Cyanobacteria.</title>
        <authorList>
            <person name="Ward R.D."/>
            <person name="Stajich J.E."/>
            <person name="Johansen J.R."/>
            <person name="Huntemann M."/>
            <person name="Clum A."/>
            <person name="Foster B."/>
            <person name="Foster B."/>
            <person name="Roux S."/>
            <person name="Palaniappan K."/>
            <person name="Varghese N."/>
            <person name="Mukherjee S."/>
            <person name="Reddy T.B.K."/>
            <person name="Daum C."/>
            <person name="Copeland A."/>
            <person name="Chen I.A."/>
            <person name="Ivanova N.N."/>
            <person name="Kyrpides N.C."/>
            <person name="Shapiro N."/>
            <person name="Eloe-Fadrosh E.A."/>
            <person name="Pietrasiak N."/>
        </authorList>
    </citation>
    <scope>NUCLEOTIDE SEQUENCE</scope>
    <source>
        <strain evidence="1">GSE-NOS-MK-12-04C</strain>
    </source>
</reference>
<proteinExistence type="predicted"/>
<dbReference type="Gene3D" id="2.60.120.620">
    <property type="entry name" value="q2cbj1_9rhob like domain"/>
    <property type="match status" value="1"/>
</dbReference>
<organism evidence="1 2">
    <name type="scientific">Cyanomargarita calcarea GSE-NOS-MK-12-04C</name>
    <dbReference type="NCBI Taxonomy" id="2839659"/>
    <lineage>
        <taxon>Bacteria</taxon>
        <taxon>Bacillati</taxon>
        <taxon>Cyanobacteriota</taxon>
        <taxon>Cyanophyceae</taxon>
        <taxon>Nostocales</taxon>
        <taxon>Cyanomargaritaceae</taxon>
        <taxon>Cyanomargarita</taxon>
    </lineage>
</organism>
<dbReference type="Proteomes" id="UP000729701">
    <property type="component" value="Unassembled WGS sequence"/>
</dbReference>
<dbReference type="EMBL" id="JAHHGZ010000002">
    <property type="protein sequence ID" value="MBW4666269.1"/>
    <property type="molecule type" value="Genomic_DNA"/>
</dbReference>
<gene>
    <name evidence="1" type="ORF">KME60_02205</name>
</gene>
<evidence type="ECO:0000313" key="2">
    <source>
        <dbReference type="Proteomes" id="UP000729701"/>
    </source>
</evidence>
<reference evidence="1" key="1">
    <citation type="submission" date="2021-05" db="EMBL/GenBank/DDBJ databases">
        <authorList>
            <person name="Pietrasiak N."/>
            <person name="Ward R."/>
            <person name="Stajich J.E."/>
            <person name="Kurbessoian T."/>
        </authorList>
    </citation>
    <scope>NUCLEOTIDE SEQUENCE</scope>
    <source>
        <strain evidence="1">GSE-NOS-MK-12-04C</strain>
    </source>
</reference>